<feature type="repeat" description="CHCR" evidence="7">
    <location>
        <begin position="1429"/>
        <end position="1572"/>
    </location>
</feature>
<dbReference type="PANTHER" id="PTHR10292:SF1">
    <property type="entry name" value="CLATHRIN HEAVY CHAIN"/>
    <property type="match status" value="1"/>
</dbReference>
<evidence type="ECO:0000313" key="12">
    <source>
        <dbReference type="Proteomes" id="UP001549921"/>
    </source>
</evidence>
<proteinExistence type="inferred from homology"/>
<comment type="similarity">
    <text evidence="1 6">Belongs to the clathrin heavy chain family.</text>
</comment>
<dbReference type="PANTHER" id="PTHR10292">
    <property type="entry name" value="CLATHRIN HEAVY CHAIN RELATED"/>
    <property type="match status" value="1"/>
</dbReference>
<dbReference type="GO" id="GO:0005905">
    <property type="term" value="C:clathrin-coated pit"/>
    <property type="evidence" value="ECO:0007669"/>
    <property type="project" value="UniProtKB-KW"/>
</dbReference>
<evidence type="ECO:0000256" key="4">
    <source>
        <dbReference type="ARBA" id="ARBA00023176"/>
    </source>
</evidence>
<keyword evidence="4 6" id="KW-0168">Coated pit</keyword>
<feature type="repeat" description="CHCR" evidence="7">
    <location>
        <begin position="839"/>
        <end position="978"/>
    </location>
</feature>
<dbReference type="Proteomes" id="UP001549921">
    <property type="component" value="Unassembled WGS sequence"/>
</dbReference>
<dbReference type="EMBL" id="JBEUOH010000022">
    <property type="protein sequence ID" value="KAL0867867.1"/>
    <property type="molecule type" value="Genomic_DNA"/>
</dbReference>
<feature type="domain" description="Clathrin heavy chain linker core motif" evidence="8">
    <location>
        <begin position="337"/>
        <end position="360"/>
    </location>
</feature>
<dbReference type="InterPro" id="IPR055358">
    <property type="entry name" value="CHCR"/>
</dbReference>
<sequence>MAQVLPIRFQEHLQLTNVGINPASISFNTLTMESDKFICVREKVGETAEVVIIDMADPTNPIRRPISADSAIMNPASKVIALKGKAGVEAQKTLQIFNIEMKSKMKAHTMTEDVVFWKWISLNTLALVTKMSVYHWSMEGDSTPVKMFDRHASLADCQIINYRTDPKQQWLLLVGISAQQNRVVGAMQLYSVERKCSQPIEGHAASFATFKAEGNAEPSTLFCFAVRTAQGGKLHIIEVGQTPAGNQPFPKKAVDVFFPAEAQNDFPVAMQVSPKYDVIYLITKYGYIHMYDIETGTCIYMNRISSDTIFVTAPHEATGGIIGVNRKGQVLSVTVEEDSIVPYINTVLQNPELALRLAVRNNLAGAEELFVRKFNMLFTNGQYGEAAKVAAMAPRGILRTPQTIQRFQQVPTQPGQTSPLLQYFGILLDQAQLNKFESLELCRPVLLQGRKQLLEKWLKEEKLECSEELGDLVKQVDPTLALSVYLRANVASKVIQCFAETGQFQKIVLYAKKVGYTPDYIYLLRSVMRTNPEQGAGFAGMLVAEDPPLADINQIVDVFMEQNMVQQCTAFLLDALKNNRPEEGPLQTRLLEMNLMSAPQVADAILGNAMFTHYDRAHVAQLCEKAGLLQRALEHYTDLYDIKRAVVHTHLLSADWLVSYFGSLSVEDSLECLKAMLTANIRQNLQICVQIATKYHEQLTTKSLIELFESFKTYEGLFYFLGSIVNFSQDPEVHFKYIQAACKTGQIKEVERICRESNCYNAERVKNFLKEAKLPDQLPLIIVCDRFDFVHDLVLYLYRNSLQKYIEIYVQKVNPSRLPVVVGGLLDVDCAEDIIKNLILVVRGQFSTDELVAEVEKRNRLKLLLPWLETRVHEGCNEPATHNALAKIYIDSNNNPERFLKENQWYDSRVVGRYCEKRDPHLACVAYERGQCDRELIAVCNDNSLFKTQARYLVRRRDQELWLEVLSEANPYKRQLIDQVVQTALSETQDPEDISVTVKAFMTADLPNELIELLEKIVLDNSVFSDHRNLQNLLILTAIKADRSRVMEYINRLDNYDAPDIANIAINNELYEEAFAIFKKFDVNTSAIQVLIEQVKDLERAYEFAERCNEPGVWSQLAKAQLQQGLVKEAIDSYIKADDPSAYMDVVATATEQQSWEDLVRYLQMARKKARESYIESELIYAYARTGRLADLEEFISGPNHADIQKIGDRCFDDKMYNAAKLLYNNVSNFARLAITLVHLNEFQGAVDSARKANSTRTWKEVCFACVDAGEFRLAQMCGLHIVVHADELEDLINYYQDRGHFDELISLLEAALGLERAHMGMFTELAILYSKYKPAKMREHLELFWSRVNIPKVLRAAEHAHLWSELVFLYDKYEEFDNAALTMMQHPTEAWREGHFKDIITKVANMELYYKAIQFYLDYKPLLLNDLLLVLAPRMDHTRAVNFFTKAGHLQLVKAYLRSVQSLNNKAVNEALNSLLIDEEDYQGLRTSIDAFDNFDTIALAQQLEKHELTEFRRIAAYLYKGNNRWKQSVELCKKDALYADAMEYASESRQPEVAEELLNWFLERDNFECFSACLYQCYDLLKPDVVIELAWRHNIMDFAMPFLIQTVRELTTKVEKLEEADAKRSTESAEHEAKPAMIMEPQLMLTAGPSMAYPGVPAQASPYAYAAQAPSPAPYHGYGM</sequence>
<evidence type="ECO:0000256" key="1">
    <source>
        <dbReference type="ARBA" id="ARBA00009535"/>
    </source>
</evidence>
<keyword evidence="11" id="KW-1185">Reference proteome</keyword>
<dbReference type="GO" id="GO:0016192">
    <property type="term" value="P:vesicle-mediated transport"/>
    <property type="evidence" value="ECO:0007669"/>
    <property type="project" value="UniProtKB-ARBA"/>
</dbReference>
<dbReference type="SMART" id="SM00299">
    <property type="entry name" value="CLH"/>
    <property type="match status" value="7"/>
</dbReference>
<dbReference type="EMBL" id="JBEDNZ010000022">
    <property type="protein sequence ID" value="KAL0818385.1"/>
    <property type="molecule type" value="Genomic_DNA"/>
</dbReference>
<dbReference type="InterPro" id="IPR016024">
    <property type="entry name" value="ARM-type_fold"/>
</dbReference>
<dbReference type="FunFam" id="1.25.40.730:FF:000002">
    <property type="entry name" value="Clathrin heavy chain"/>
    <property type="match status" value="1"/>
</dbReference>
<dbReference type="FunFam" id="2.130.10.110:FF:000001">
    <property type="entry name" value="Clathrin heavy chain"/>
    <property type="match status" value="1"/>
</dbReference>
<dbReference type="Gene3D" id="1.25.40.730">
    <property type="match status" value="1"/>
</dbReference>
<dbReference type="InterPro" id="IPR022365">
    <property type="entry name" value="Clathrin_H-chain_propeller_rpt"/>
</dbReference>
<evidence type="ECO:0000313" key="9">
    <source>
        <dbReference type="EMBL" id="KAL0818385.1"/>
    </source>
</evidence>
<feature type="repeat" description="CHCR" evidence="7">
    <location>
        <begin position="1134"/>
        <end position="1275"/>
    </location>
</feature>
<dbReference type="InterPro" id="IPR011990">
    <property type="entry name" value="TPR-like_helical_dom_sf"/>
</dbReference>
<dbReference type="InterPro" id="IPR016025">
    <property type="entry name" value="Clathrin_H-chain_N"/>
</dbReference>
<dbReference type="Pfam" id="PF09268">
    <property type="entry name" value="Clathrin-link"/>
    <property type="match status" value="1"/>
</dbReference>
<dbReference type="InterPro" id="IPR016341">
    <property type="entry name" value="Clathrin_heavy_chain"/>
</dbReference>
<dbReference type="PROSITE" id="PS50236">
    <property type="entry name" value="CHCR"/>
    <property type="match status" value="7"/>
</dbReference>
<name>A0ABD0SEX6_LOXSC</name>
<dbReference type="PIRSF" id="PIRSF002290">
    <property type="entry name" value="Clathrin_H_chain"/>
    <property type="match status" value="1"/>
</dbReference>
<evidence type="ECO:0000256" key="7">
    <source>
        <dbReference type="PROSITE-ProRule" id="PRU01006"/>
    </source>
</evidence>
<comment type="caution">
    <text evidence="9">The sequence shown here is derived from an EMBL/GenBank/DDBJ whole genome shotgun (WGS) entry which is preliminary data.</text>
</comment>
<reference evidence="11 12" key="1">
    <citation type="submission" date="2024-06" db="EMBL/GenBank/DDBJ databases">
        <title>A chromosome-level genome assembly of beet webworm, Loxostege sticticalis.</title>
        <authorList>
            <person name="Zhang Y."/>
        </authorList>
    </citation>
    <scope>NUCLEOTIDE SEQUENCE [LARGE SCALE GENOMIC DNA]</scope>
    <source>
        <strain evidence="10">AQ026</strain>
        <strain evidence="9">AQ028</strain>
        <tissue evidence="9">Male pupae</tissue>
        <tissue evidence="10">Whole body</tissue>
    </source>
</reference>
<dbReference type="Gene3D" id="2.130.10.110">
    <property type="entry name" value="Clathrin heavy-chain terminal domain"/>
    <property type="match status" value="1"/>
</dbReference>
<feature type="repeat" description="CHCR" evidence="7">
    <location>
        <begin position="1280"/>
        <end position="1426"/>
    </location>
</feature>
<evidence type="ECO:0000256" key="3">
    <source>
        <dbReference type="ARBA" id="ARBA00023136"/>
    </source>
</evidence>
<gene>
    <name evidence="10" type="ORF">ABMA27_008557</name>
    <name evidence="9" type="ORF">ABMA28_008858</name>
</gene>
<evidence type="ECO:0000256" key="6">
    <source>
        <dbReference type="PIRNR" id="PIRNR002290"/>
    </source>
</evidence>
<feature type="repeat" description="CHCR" evidence="7">
    <location>
        <begin position="543"/>
        <end position="689"/>
    </location>
</feature>
<feature type="repeat" description="CHCR" evidence="7">
    <location>
        <begin position="985"/>
        <end position="1130"/>
    </location>
</feature>
<dbReference type="SUPFAM" id="SSF50989">
    <property type="entry name" value="Clathrin heavy-chain terminal domain"/>
    <property type="match status" value="1"/>
</dbReference>
<evidence type="ECO:0000256" key="5">
    <source>
        <dbReference type="ARBA" id="ARBA00023329"/>
    </source>
</evidence>
<feature type="repeat" description="CHCR" evidence="7">
    <location>
        <begin position="692"/>
        <end position="834"/>
    </location>
</feature>
<dbReference type="Gene3D" id="1.25.40.10">
    <property type="entry name" value="Tetratricopeptide repeat domain"/>
    <property type="match status" value="4"/>
</dbReference>
<dbReference type="FunFam" id="1.25.40.10:FF:000007">
    <property type="entry name" value="Clathrin heavy chain"/>
    <property type="match status" value="1"/>
</dbReference>
<evidence type="ECO:0000313" key="10">
    <source>
        <dbReference type="EMBL" id="KAL0867867.1"/>
    </source>
</evidence>
<dbReference type="Proteomes" id="UP001549920">
    <property type="component" value="Unassembled WGS sequence"/>
</dbReference>
<keyword evidence="2" id="KW-0677">Repeat</keyword>
<evidence type="ECO:0000256" key="2">
    <source>
        <dbReference type="ARBA" id="ARBA00022737"/>
    </source>
</evidence>
<organism evidence="9 12">
    <name type="scientific">Loxostege sticticalis</name>
    <name type="common">Beet webworm moth</name>
    <dbReference type="NCBI Taxonomy" id="481309"/>
    <lineage>
        <taxon>Eukaryota</taxon>
        <taxon>Metazoa</taxon>
        <taxon>Ecdysozoa</taxon>
        <taxon>Arthropoda</taxon>
        <taxon>Hexapoda</taxon>
        <taxon>Insecta</taxon>
        <taxon>Pterygota</taxon>
        <taxon>Neoptera</taxon>
        <taxon>Endopterygota</taxon>
        <taxon>Lepidoptera</taxon>
        <taxon>Glossata</taxon>
        <taxon>Ditrysia</taxon>
        <taxon>Pyraloidea</taxon>
        <taxon>Crambidae</taxon>
        <taxon>Pyraustinae</taxon>
        <taxon>Loxostege</taxon>
    </lineage>
</organism>
<dbReference type="GO" id="GO:0030659">
    <property type="term" value="C:cytoplasmic vesicle membrane"/>
    <property type="evidence" value="ECO:0007669"/>
    <property type="project" value="UniProtKB-SubCell"/>
</dbReference>
<accession>A0ABD0SEX6</accession>
<dbReference type="GO" id="GO:0016050">
    <property type="term" value="P:vesicle organization"/>
    <property type="evidence" value="ECO:0007669"/>
    <property type="project" value="UniProtKB-ARBA"/>
</dbReference>
<dbReference type="InterPro" id="IPR000547">
    <property type="entry name" value="Clathrin_H-chain/VPS_repeat"/>
</dbReference>
<keyword evidence="5 6" id="KW-0968">Cytoplasmic vesicle</keyword>
<dbReference type="Pfam" id="PF00637">
    <property type="entry name" value="Clathrin"/>
    <property type="match status" value="7"/>
</dbReference>
<dbReference type="GO" id="GO:0045807">
    <property type="term" value="P:positive regulation of endocytosis"/>
    <property type="evidence" value="ECO:0007669"/>
    <property type="project" value="UniProtKB-ARBA"/>
</dbReference>
<evidence type="ECO:0000313" key="11">
    <source>
        <dbReference type="Proteomes" id="UP001549920"/>
    </source>
</evidence>
<protein>
    <recommendedName>
        <fullName evidence="6">Clathrin heavy chain</fullName>
    </recommendedName>
</protein>
<dbReference type="SUPFAM" id="SSF48371">
    <property type="entry name" value="ARM repeat"/>
    <property type="match status" value="6"/>
</dbReference>
<keyword evidence="3 6" id="KW-0472">Membrane</keyword>
<comment type="function">
    <text evidence="6">Clathrin is the major protein of the polyhedral coat of coated pits and vesicles.</text>
</comment>
<dbReference type="FunFam" id="1.25.40.10:FF:000002">
    <property type="entry name" value="Clathrin heavy chain"/>
    <property type="match status" value="1"/>
</dbReference>
<dbReference type="InterPro" id="IPR015348">
    <property type="entry name" value="Clathrin_H-chain_linker_core"/>
</dbReference>
<evidence type="ECO:0000259" key="8">
    <source>
        <dbReference type="Pfam" id="PF09268"/>
    </source>
</evidence>
<comment type="subcellular location">
    <subcellularLocation>
        <location evidence="6">Cytoplasmic vesicle membrane</location>
        <topology evidence="6">Peripheral membrane protein</topology>
        <orientation evidence="6">Cytoplasmic side</orientation>
    </subcellularLocation>
    <subcellularLocation>
        <location evidence="6">Membrane</location>
        <location evidence="6">Coated pit</location>
        <topology evidence="6">Peripheral membrane protein</topology>
        <orientation evidence="6">Cytoplasmic side</orientation>
    </subcellularLocation>
</comment>
<dbReference type="Pfam" id="PF13838">
    <property type="entry name" value="Clathrin_H_link"/>
    <property type="match status" value="1"/>
</dbReference>
<dbReference type="FunFam" id="1.25.40.10:FF:000095">
    <property type="entry name" value="Clathrin heavy chain"/>
    <property type="match status" value="1"/>
</dbReference>
<dbReference type="Pfam" id="PF01394">
    <property type="entry name" value="Clathrin_propel"/>
    <property type="match status" value="5"/>
</dbReference>
<dbReference type="GO" id="GO:0006886">
    <property type="term" value="P:intracellular protein transport"/>
    <property type="evidence" value="ECO:0007669"/>
    <property type="project" value="UniProtKB-UniRule"/>
</dbReference>
<dbReference type="FunFam" id="1.25.40.10:FF:000001">
    <property type="entry name" value="Clathrin heavy chain"/>
    <property type="match status" value="1"/>
</dbReference>